<keyword evidence="1" id="KW-1133">Transmembrane helix</keyword>
<dbReference type="InterPro" id="IPR012373">
    <property type="entry name" value="Ferrdict_sens_TM"/>
</dbReference>
<keyword evidence="1" id="KW-0472">Membrane</keyword>
<dbReference type="EMBL" id="FOLL01000019">
    <property type="protein sequence ID" value="SFC68359.1"/>
    <property type="molecule type" value="Genomic_DNA"/>
</dbReference>
<evidence type="ECO:0000259" key="2">
    <source>
        <dbReference type="Pfam" id="PF04773"/>
    </source>
</evidence>
<reference evidence="4 5" key="1">
    <citation type="submission" date="2016-10" db="EMBL/GenBank/DDBJ databases">
        <authorList>
            <person name="de Groot N.N."/>
        </authorList>
    </citation>
    <scope>NUCLEOTIDE SEQUENCE [LARGE SCALE GENOMIC DNA]</scope>
    <source>
        <strain evidence="4 5">DSM 22900</strain>
    </source>
</reference>
<evidence type="ECO:0000313" key="5">
    <source>
        <dbReference type="Proteomes" id="UP000199577"/>
    </source>
</evidence>
<evidence type="ECO:0000259" key="3">
    <source>
        <dbReference type="Pfam" id="PF16344"/>
    </source>
</evidence>
<dbReference type="InterPro" id="IPR006860">
    <property type="entry name" value="FecR"/>
</dbReference>
<dbReference type="PIRSF" id="PIRSF018266">
    <property type="entry name" value="FecR"/>
    <property type="match status" value="1"/>
</dbReference>
<dbReference type="Pfam" id="PF16344">
    <property type="entry name" value="FecR_C"/>
    <property type="match status" value="1"/>
</dbReference>
<dbReference type="InterPro" id="IPR032508">
    <property type="entry name" value="FecR_C"/>
</dbReference>
<evidence type="ECO:0000313" key="4">
    <source>
        <dbReference type="EMBL" id="SFC68359.1"/>
    </source>
</evidence>
<name>A0A1I1L5Q4_9SPHI</name>
<protein>
    <submittedName>
        <fullName evidence="4">Ferric-dicitrate binding protein FerR, regulates iron transport through sigma-19</fullName>
    </submittedName>
</protein>
<evidence type="ECO:0000256" key="1">
    <source>
        <dbReference type="SAM" id="Phobius"/>
    </source>
</evidence>
<keyword evidence="5" id="KW-1185">Reference proteome</keyword>
<sequence length="327" mass="37003">MDSEKFKQLLHRYLSGTATDAEKEAIDAWYASYRELDDAEVFKQEEEAARIASEMHGRLSRYWAPPRRLAYRRYVMYAATVCLVVGVAWLVFRWQSDVPGGMGHEGSVATNLTYHEVSTTVRQVKQVTLPDSSTVWVNALSQLRIPESFGKTSREVYLDEGEAFFEVAPDLNKPFIVHSRGIVTRVLGTAFNITNYQRLNRITVDVAHGKVQVTGTGKRLPAAELTAAQRLTFNTLTGAYDRTVSTTGSPATWREGVVALRNASFDELALAVRNCYGIELKAGNNNISSHRYSLTIRTAYRLEETLRIICSIHQHQYRRENNEVIIY</sequence>
<keyword evidence="1" id="KW-0812">Transmembrane</keyword>
<dbReference type="Gene3D" id="3.55.50.30">
    <property type="match status" value="1"/>
</dbReference>
<accession>A0A1I1L5Q4</accession>
<dbReference type="PANTHER" id="PTHR30273:SF2">
    <property type="entry name" value="PROTEIN FECR"/>
    <property type="match status" value="1"/>
</dbReference>
<dbReference type="Proteomes" id="UP000199577">
    <property type="component" value="Unassembled WGS sequence"/>
</dbReference>
<organism evidence="4 5">
    <name type="scientific">Parapedobacter composti</name>
    <dbReference type="NCBI Taxonomy" id="623281"/>
    <lineage>
        <taxon>Bacteria</taxon>
        <taxon>Pseudomonadati</taxon>
        <taxon>Bacteroidota</taxon>
        <taxon>Sphingobacteriia</taxon>
        <taxon>Sphingobacteriales</taxon>
        <taxon>Sphingobacteriaceae</taxon>
        <taxon>Parapedobacter</taxon>
    </lineage>
</organism>
<gene>
    <name evidence="4" type="ORF">SAMN05421747_11916</name>
</gene>
<feature type="domain" description="FecR protein" evidence="2">
    <location>
        <begin position="116"/>
        <end position="212"/>
    </location>
</feature>
<dbReference type="Gene3D" id="2.60.120.1440">
    <property type="match status" value="1"/>
</dbReference>
<dbReference type="AlphaFoldDB" id="A0A1I1L5Q4"/>
<dbReference type="Pfam" id="PF04773">
    <property type="entry name" value="FecR"/>
    <property type="match status" value="1"/>
</dbReference>
<dbReference type="PANTHER" id="PTHR30273">
    <property type="entry name" value="PERIPLASMIC SIGNAL SENSOR AND SIGMA FACTOR ACTIVATOR FECR-RELATED"/>
    <property type="match status" value="1"/>
</dbReference>
<dbReference type="STRING" id="623281.SAMN05421747_11916"/>
<dbReference type="RefSeq" id="WP_139215929.1">
    <property type="nucleotide sequence ID" value="NZ_FOLL01000019.1"/>
</dbReference>
<proteinExistence type="predicted"/>
<feature type="transmembrane region" description="Helical" evidence="1">
    <location>
        <begin position="74"/>
        <end position="92"/>
    </location>
</feature>
<dbReference type="OrthoDB" id="1452822at2"/>
<dbReference type="GO" id="GO:0016989">
    <property type="term" value="F:sigma factor antagonist activity"/>
    <property type="evidence" value="ECO:0007669"/>
    <property type="project" value="TreeGrafter"/>
</dbReference>
<feature type="domain" description="Protein FecR C-terminal" evidence="3">
    <location>
        <begin position="260"/>
        <end position="326"/>
    </location>
</feature>